<comment type="caution">
    <text evidence="9">The sequence shown here is derived from an EMBL/GenBank/DDBJ whole genome shotgun (WGS) entry which is preliminary data.</text>
</comment>
<evidence type="ECO:0000313" key="10">
    <source>
        <dbReference type="Proteomes" id="UP001195769"/>
    </source>
</evidence>
<evidence type="ECO:0000256" key="7">
    <source>
        <dbReference type="SAM" id="SignalP"/>
    </source>
</evidence>
<evidence type="ECO:0000256" key="4">
    <source>
        <dbReference type="ARBA" id="ARBA00034617"/>
    </source>
</evidence>
<keyword evidence="10" id="KW-1185">Reference proteome</keyword>
<feature type="region of interest" description="Disordered" evidence="6">
    <location>
        <begin position="325"/>
        <end position="368"/>
    </location>
</feature>
<reference evidence="9" key="1">
    <citation type="journal article" date="2020" name="New Phytol.">
        <title>Comparative genomics reveals dynamic genome evolution in host specialist ectomycorrhizal fungi.</title>
        <authorList>
            <person name="Lofgren L.A."/>
            <person name="Nguyen N.H."/>
            <person name="Vilgalys R."/>
            <person name="Ruytinx J."/>
            <person name="Liao H.L."/>
            <person name="Branco S."/>
            <person name="Kuo A."/>
            <person name="LaButti K."/>
            <person name="Lipzen A."/>
            <person name="Andreopoulos W."/>
            <person name="Pangilinan J."/>
            <person name="Riley R."/>
            <person name="Hundley H."/>
            <person name="Na H."/>
            <person name="Barry K."/>
            <person name="Grigoriev I.V."/>
            <person name="Stajich J.E."/>
            <person name="Kennedy P.G."/>
        </authorList>
    </citation>
    <scope>NUCLEOTIDE SEQUENCE</scope>
    <source>
        <strain evidence="9">FC203</strain>
    </source>
</reference>
<evidence type="ECO:0000313" key="9">
    <source>
        <dbReference type="EMBL" id="KAG1905441.1"/>
    </source>
</evidence>
<name>A0AAD4HR20_9AGAM</name>
<evidence type="ECO:0000256" key="5">
    <source>
        <dbReference type="ARBA" id="ARBA00034808"/>
    </source>
</evidence>
<dbReference type="GO" id="GO:0003677">
    <property type="term" value="F:DNA binding"/>
    <property type="evidence" value="ECO:0007669"/>
    <property type="project" value="UniProtKB-KW"/>
</dbReference>
<sequence>MVPSLALIWKGKTLTFWMPLLFDSTSVQVVITPLNLLGEQNVMDLKKAGISAISIHTDTATAHNFQRTLSIELISPEQVMKDGEGFERLLKNPLFVSHLMGVVIDKAHCVSSWGEFRPEYKELGRLRFILPLDIPFLVMSATLSSSMLQDVTRLLHLQSGDKLVTIRQSIDQPNINIGVKPIQGTYQSFADLTFLIPDQWKLGDPPPPKFLIFFDNINNAIKAVKFLQARLPQECQDKVKWFNADMTMHFKQDEVKNFTEGNTWGFCMTESFGMWQATWCSLSTLWQCFGHAVRNMLLEGTAILFAEKEYFDVYKAEKERWRVERAKRKATSSKKQRIGKNSPVAAVNIPTGEERSDGSDGSDGSDNEIEISSTHVQQTHAGDTMDTWQLRVKMEVPRETNISQPRRKTSQQTRLEPAMDYFINTDMCPGIGCHSYFVPFISTIPKQQKGPSRSQLAKFYMALLDSKLTDALDDWWEEATIKLYGHAHLHDLGPRLIMPNSILDRIVECTHFFKIKSTADLAKETHWSGANKHGDEIITLIHQVHPLPTPLTSAPLQPCTISSNTNAMLVGRRAIMDALPHLLLYHRLLYLFPSILSQIARAPCQEDPGLNFNQRQLENDPRDTTV</sequence>
<proteinExistence type="inferred from homology"/>
<keyword evidence="2" id="KW-0238">DNA-binding</keyword>
<evidence type="ECO:0000256" key="6">
    <source>
        <dbReference type="SAM" id="MobiDB-lite"/>
    </source>
</evidence>
<dbReference type="InterPro" id="IPR027417">
    <property type="entry name" value="P-loop_NTPase"/>
</dbReference>
<evidence type="ECO:0000259" key="8">
    <source>
        <dbReference type="PROSITE" id="PS51192"/>
    </source>
</evidence>
<dbReference type="GO" id="GO:0000724">
    <property type="term" value="P:double-strand break repair via homologous recombination"/>
    <property type="evidence" value="ECO:0007669"/>
    <property type="project" value="TreeGrafter"/>
</dbReference>
<dbReference type="GO" id="GO:0043138">
    <property type="term" value="F:3'-5' DNA helicase activity"/>
    <property type="evidence" value="ECO:0007669"/>
    <property type="project" value="UniProtKB-EC"/>
</dbReference>
<dbReference type="PANTHER" id="PTHR13710:SF105">
    <property type="entry name" value="ATP-DEPENDENT DNA HELICASE Q1"/>
    <property type="match status" value="1"/>
</dbReference>
<dbReference type="EMBL" id="JABBWK010000007">
    <property type="protein sequence ID" value="KAG1905441.1"/>
    <property type="molecule type" value="Genomic_DNA"/>
</dbReference>
<dbReference type="SUPFAM" id="SSF52540">
    <property type="entry name" value="P-loop containing nucleoside triphosphate hydrolases"/>
    <property type="match status" value="1"/>
</dbReference>
<dbReference type="GO" id="GO:0005737">
    <property type="term" value="C:cytoplasm"/>
    <property type="evidence" value="ECO:0007669"/>
    <property type="project" value="TreeGrafter"/>
</dbReference>
<dbReference type="RefSeq" id="XP_041231016.1">
    <property type="nucleotide sequence ID" value="XM_041376601.1"/>
</dbReference>
<evidence type="ECO:0000256" key="3">
    <source>
        <dbReference type="ARBA" id="ARBA00023235"/>
    </source>
</evidence>
<dbReference type="InterPro" id="IPR011545">
    <property type="entry name" value="DEAD/DEAH_box_helicase_dom"/>
</dbReference>
<dbReference type="AlphaFoldDB" id="A0AAD4HR20"/>
<dbReference type="EC" id="5.6.2.4" evidence="5"/>
<dbReference type="GeneID" id="64670899"/>
<dbReference type="GO" id="GO:0009378">
    <property type="term" value="F:four-way junction helicase activity"/>
    <property type="evidence" value="ECO:0007669"/>
    <property type="project" value="TreeGrafter"/>
</dbReference>
<protein>
    <recommendedName>
        <fullName evidence="5">DNA 3'-5' helicase</fullName>
        <ecNumber evidence="5">5.6.2.4</ecNumber>
    </recommendedName>
</protein>
<evidence type="ECO:0000256" key="2">
    <source>
        <dbReference type="ARBA" id="ARBA00023125"/>
    </source>
</evidence>
<dbReference type="Proteomes" id="UP001195769">
    <property type="component" value="Unassembled WGS sequence"/>
</dbReference>
<feature type="domain" description="Helicase ATP-binding" evidence="8">
    <location>
        <begin position="11"/>
        <end position="161"/>
    </location>
</feature>
<dbReference type="Pfam" id="PF00270">
    <property type="entry name" value="DEAD"/>
    <property type="match status" value="1"/>
</dbReference>
<comment type="similarity">
    <text evidence="1">Belongs to the helicase family. RecQ subfamily.</text>
</comment>
<comment type="catalytic activity">
    <reaction evidence="4">
        <text>Couples ATP hydrolysis with the unwinding of duplex DNA by translocating in the 3'-5' direction.</text>
        <dbReference type="EC" id="5.6.2.4"/>
    </reaction>
</comment>
<dbReference type="GO" id="GO:0005524">
    <property type="term" value="F:ATP binding"/>
    <property type="evidence" value="ECO:0007669"/>
    <property type="project" value="InterPro"/>
</dbReference>
<dbReference type="InterPro" id="IPR014001">
    <property type="entry name" value="Helicase_ATP-bd"/>
</dbReference>
<feature type="compositionally biased region" description="Basic residues" evidence="6">
    <location>
        <begin position="325"/>
        <end position="338"/>
    </location>
</feature>
<evidence type="ECO:0000256" key="1">
    <source>
        <dbReference type="ARBA" id="ARBA00005446"/>
    </source>
</evidence>
<keyword evidence="7" id="KW-0732">Signal</keyword>
<dbReference type="PANTHER" id="PTHR13710">
    <property type="entry name" value="DNA HELICASE RECQ FAMILY MEMBER"/>
    <property type="match status" value="1"/>
</dbReference>
<dbReference type="GO" id="GO:0005694">
    <property type="term" value="C:chromosome"/>
    <property type="evidence" value="ECO:0007669"/>
    <property type="project" value="TreeGrafter"/>
</dbReference>
<gene>
    <name evidence="9" type="ORF">F5891DRAFT_976372</name>
</gene>
<feature type="signal peptide" evidence="7">
    <location>
        <begin position="1"/>
        <end position="15"/>
    </location>
</feature>
<dbReference type="Gene3D" id="3.40.50.300">
    <property type="entry name" value="P-loop containing nucleotide triphosphate hydrolases"/>
    <property type="match status" value="1"/>
</dbReference>
<feature type="chain" id="PRO_5042293871" description="DNA 3'-5' helicase" evidence="7">
    <location>
        <begin position="16"/>
        <end position="626"/>
    </location>
</feature>
<accession>A0AAD4HR20</accession>
<keyword evidence="3" id="KW-0413">Isomerase</keyword>
<organism evidence="9 10">
    <name type="scientific">Suillus fuscotomentosus</name>
    <dbReference type="NCBI Taxonomy" id="1912939"/>
    <lineage>
        <taxon>Eukaryota</taxon>
        <taxon>Fungi</taxon>
        <taxon>Dikarya</taxon>
        <taxon>Basidiomycota</taxon>
        <taxon>Agaricomycotina</taxon>
        <taxon>Agaricomycetes</taxon>
        <taxon>Agaricomycetidae</taxon>
        <taxon>Boletales</taxon>
        <taxon>Suillineae</taxon>
        <taxon>Suillaceae</taxon>
        <taxon>Suillus</taxon>
    </lineage>
</organism>
<dbReference type="PROSITE" id="PS51192">
    <property type="entry name" value="HELICASE_ATP_BIND_1"/>
    <property type="match status" value="1"/>
</dbReference>